<dbReference type="InterPro" id="IPR037185">
    <property type="entry name" value="EmrE-like"/>
</dbReference>
<feature type="transmembrane region" description="Helical" evidence="6">
    <location>
        <begin position="118"/>
        <end position="138"/>
    </location>
</feature>
<dbReference type="Pfam" id="PF00892">
    <property type="entry name" value="EamA"/>
    <property type="match status" value="1"/>
</dbReference>
<dbReference type="AlphaFoldDB" id="A0A7V2T1G1"/>
<feature type="non-terminal residue" evidence="8">
    <location>
        <position position="1"/>
    </location>
</feature>
<dbReference type="InterPro" id="IPR000620">
    <property type="entry name" value="EamA_dom"/>
</dbReference>
<feature type="transmembrane region" description="Helical" evidence="6">
    <location>
        <begin position="158"/>
        <end position="189"/>
    </location>
</feature>
<organism evidence="8">
    <name type="scientific">Leucothrix mucor</name>
    <dbReference type="NCBI Taxonomy" id="45248"/>
    <lineage>
        <taxon>Bacteria</taxon>
        <taxon>Pseudomonadati</taxon>
        <taxon>Pseudomonadota</taxon>
        <taxon>Gammaproteobacteria</taxon>
        <taxon>Thiotrichales</taxon>
        <taxon>Thiotrichaceae</taxon>
        <taxon>Leucothrix</taxon>
    </lineage>
</organism>
<accession>A0A7V2T1G1</accession>
<comment type="similarity">
    <text evidence="2">Belongs to the EamA transporter family.</text>
</comment>
<dbReference type="EMBL" id="DRMS01000097">
    <property type="protein sequence ID" value="HFC91659.1"/>
    <property type="molecule type" value="Genomic_DNA"/>
</dbReference>
<sequence length="199" mass="21342">ASHAGVVIALLPLFTALFGALIAGERPSMRFWIIGFIGAAIVTSYALLQGNLSIQKGDLLLLAGSLLGALGYAVGGKLSQQLGGWQVICWVLVLSFPFIIIPTLLAQPDNLMDIPTNVWLSFAYLALMSQLFGFFLWYKGLAIGGIARVSQVQLSQPFLTIIASLLLLGEHFDLTTVIFAIAIVLVIAISRKMPIATKV</sequence>
<evidence type="ECO:0000256" key="2">
    <source>
        <dbReference type="ARBA" id="ARBA00007362"/>
    </source>
</evidence>
<dbReference type="Proteomes" id="UP000885750">
    <property type="component" value="Unassembled WGS sequence"/>
</dbReference>
<evidence type="ECO:0000256" key="4">
    <source>
        <dbReference type="ARBA" id="ARBA00022989"/>
    </source>
</evidence>
<feature type="transmembrane region" description="Helical" evidence="6">
    <location>
        <begin position="29"/>
        <end position="48"/>
    </location>
</feature>
<dbReference type="InterPro" id="IPR050638">
    <property type="entry name" value="AA-Vitamin_Transporters"/>
</dbReference>
<feature type="transmembrane region" description="Helical" evidence="6">
    <location>
        <begin position="84"/>
        <end position="106"/>
    </location>
</feature>
<dbReference type="GO" id="GO:0016020">
    <property type="term" value="C:membrane"/>
    <property type="evidence" value="ECO:0007669"/>
    <property type="project" value="UniProtKB-SubCell"/>
</dbReference>
<feature type="transmembrane region" description="Helical" evidence="6">
    <location>
        <begin position="60"/>
        <end position="78"/>
    </location>
</feature>
<gene>
    <name evidence="8" type="ORF">ENJ51_02470</name>
</gene>
<evidence type="ECO:0000256" key="5">
    <source>
        <dbReference type="ARBA" id="ARBA00023136"/>
    </source>
</evidence>
<evidence type="ECO:0000256" key="1">
    <source>
        <dbReference type="ARBA" id="ARBA00004141"/>
    </source>
</evidence>
<reference evidence="8" key="1">
    <citation type="journal article" date="2020" name="mSystems">
        <title>Genome- and Community-Level Interaction Insights into Carbon Utilization and Element Cycling Functions of Hydrothermarchaeota in Hydrothermal Sediment.</title>
        <authorList>
            <person name="Zhou Z."/>
            <person name="Liu Y."/>
            <person name="Xu W."/>
            <person name="Pan J."/>
            <person name="Luo Z.H."/>
            <person name="Li M."/>
        </authorList>
    </citation>
    <scope>NUCLEOTIDE SEQUENCE [LARGE SCALE GENOMIC DNA]</scope>
    <source>
        <strain evidence="8">HyVt-493</strain>
    </source>
</reference>
<keyword evidence="4 6" id="KW-1133">Transmembrane helix</keyword>
<evidence type="ECO:0000259" key="7">
    <source>
        <dbReference type="Pfam" id="PF00892"/>
    </source>
</evidence>
<keyword evidence="3 6" id="KW-0812">Transmembrane</keyword>
<protein>
    <submittedName>
        <fullName evidence="8">DMT family transporter</fullName>
    </submittedName>
</protein>
<keyword evidence="5 6" id="KW-0472">Membrane</keyword>
<evidence type="ECO:0000256" key="3">
    <source>
        <dbReference type="ARBA" id="ARBA00022692"/>
    </source>
</evidence>
<comment type="subcellular location">
    <subcellularLocation>
        <location evidence="1">Membrane</location>
        <topology evidence="1">Multi-pass membrane protein</topology>
    </subcellularLocation>
</comment>
<evidence type="ECO:0000256" key="6">
    <source>
        <dbReference type="SAM" id="Phobius"/>
    </source>
</evidence>
<evidence type="ECO:0000313" key="8">
    <source>
        <dbReference type="EMBL" id="HFC91659.1"/>
    </source>
</evidence>
<proteinExistence type="inferred from homology"/>
<name>A0A7V2T1G1_LEUMU</name>
<feature type="domain" description="EamA" evidence="7">
    <location>
        <begin position="56"/>
        <end position="189"/>
    </location>
</feature>
<comment type="caution">
    <text evidence="8">The sequence shown here is derived from an EMBL/GenBank/DDBJ whole genome shotgun (WGS) entry which is preliminary data.</text>
</comment>
<dbReference type="PANTHER" id="PTHR32322:SF2">
    <property type="entry name" value="EAMA DOMAIN-CONTAINING PROTEIN"/>
    <property type="match status" value="1"/>
</dbReference>
<dbReference type="PANTHER" id="PTHR32322">
    <property type="entry name" value="INNER MEMBRANE TRANSPORTER"/>
    <property type="match status" value="1"/>
</dbReference>
<dbReference type="SUPFAM" id="SSF103481">
    <property type="entry name" value="Multidrug resistance efflux transporter EmrE"/>
    <property type="match status" value="2"/>
</dbReference>